<dbReference type="InterPro" id="IPR024455">
    <property type="entry name" value="Phage_capsid"/>
</dbReference>
<organism evidence="3 4">
    <name type="scientific">Bradyrhizobium shewense</name>
    <dbReference type="NCBI Taxonomy" id="1761772"/>
    <lineage>
        <taxon>Bacteria</taxon>
        <taxon>Pseudomonadati</taxon>
        <taxon>Pseudomonadota</taxon>
        <taxon>Alphaproteobacteria</taxon>
        <taxon>Hyphomicrobiales</taxon>
        <taxon>Nitrobacteraceae</taxon>
        <taxon>Bradyrhizobium</taxon>
    </lineage>
</organism>
<evidence type="ECO:0000259" key="2">
    <source>
        <dbReference type="Pfam" id="PF05065"/>
    </source>
</evidence>
<dbReference type="EMBL" id="FMAI01000013">
    <property type="protein sequence ID" value="SCB48394.1"/>
    <property type="molecule type" value="Genomic_DNA"/>
</dbReference>
<dbReference type="SUPFAM" id="SSF56563">
    <property type="entry name" value="Major capsid protein gp5"/>
    <property type="match status" value="1"/>
</dbReference>
<name>A0A1C3X8S9_9BRAD</name>
<evidence type="ECO:0000313" key="4">
    <source>
        <dbReference type="Proteomes" id="UP000199184"/>
    </source>
</evidence>
<protein>
    <submittedName>
        <fullName evidence="3">Phage major capsid protein, HK97 family</fullName>
    </submittedName>
</protein>
<dbReference type="Proteomes" id="UP000199184">
    <property type="component" value="Unassembled WGS sequence"/>
</dbReference>
<gene>
    <name evidence="3" type="ORF">GA0061098_101330</name>
</gene>
<dbReference type="Pfam" id="PF05065">
    <property type="entry name" value="Phage_capsid"/>
    <property type="match status" value="1"/>
</dbReference>
<sequence>MNPIETAGRIQRDGMALQFAHYAAMLALARGDPMQAAATFEKRHPNSRALEMVRKTAVLPGTTADSVWGAPLSPLAPLGEAFVEYLRPMTVIGRMQGFRAMPFNVRAPRATSGTAVGWIGQGRPMIVSEMAFESMTFATSKVGGVVVLTKELALAGDPDSAQLIRQDLSAAVAQFSDQCFLDPALAEVDDASPASITFGAPLVASSGTTAAAFRADFAALCALVTSNMTAPYLVMKPTTAIALATLGDSSNLLKNISANGGDVAGIPVIVSANTPSDADSPGDDLIILIDAAEVFMNEGGIELDASENTIVEMSSLPDSPPTASTVLRSLWQSNLLALLVKRNIRWQPRRSGAVAYLTGVNYSS</sequence>
<keyword evidence="4" id="KW-1185">Reference proteome</keyword>
<evidence type="ECO:0000313" key="3">
    <source>
        <dbReference type="EMBL" id="SCB48394.1"/>
    </source>
</evidence>
<feature type="domain" description="Phage capsid-like C-terminal" evidence="2">
    <location>
        <begin position="104"/>
        <end position="297"/>
    </location>
</feature>
<proteinExistence type="predicted"/>
<dbReference type="AlphaFoldDB" id="A0A1C3X8S9"/>
<dbReference type="NCBIfam" id="TIGR01554">
    <property type="entry name" value="major_cap_HK97"/>
    <property type="match status" value="1"/>
</dbReference>
<accession>A0A1C3X8S9</accession>
<evidence type="ECO:0000256" key="1">
    <source>
        <dbReference type="ARBA" id="ARBA00004328"/>
    </source>
</evidence>
<reference evidence="4" key="1">
    <citation type="submission" date="2016-08" db="EMBL/GenBank/DDBJ databases">
        <authorList>
            <person name="Varghese N."/>
            <person name="Submissions Spin"/>
        </authorList>
    </citation>
    <scope>NUCLEOTIDE SEQUENCE [LARGE SCALE GENOMIC DNA]</scope>
    <source>
        <strain evidence="4">ERR11</strain>
    </source>
</reference>
<comment type="subcellular location">
    <subcellularLocation>
        <location evidence="1">Virion</location>
    </subcellularLocation>
</comment>
<dbReference type="RefSeq" id="WP_091962002.1">
    <property type="nucleotide sequence ID" value="NZ_FMAI01000013.1"/>
</dbReference>
<dbReference type="InterPro" id="IPR054612">
    <property type="entry name" value="Phage_capsid-like_C"/>
</dbReference>